<keyword evidence="1" id="KW-0802">TPR repeat</keyword>
<organism evidence="2 3">
    <name type="scientific">Roseivirga spongicola</name>
    <dbReference type="NCBI Taxonomy" id="333140"/>
    <lineage>
        <taxon>Bacteria</taxon>
        <taxon>Pseudomonadati</taxon>
        <taxon>Bacteroidota</taxon>
        <taxon>Cytophagia</taxon>
        <taxon>Cytophagales</taxon>
        <taxon>Roseivirgaceae</taxon>
        <taxon>Roseivirga</taxon>
    </lineage>
</organism>
<reference evidence="2 3" key="1">
    <citation type="submission" date="2016-01" db="EMBL/GenBank/DDBJ databases">
        <title>Genome sequencing of Roseivirga spongicola UST030701-084.</title>
        <authorList>
            <person name="Selvaratnam C."/>
            <person name="Thevarajoo S."/>
            <person name="Goh K.M."/>
            <person name="Ee R."/>
            <person name="Chan K.-G."/>
            <person name="Chong C.S."/>
        </authorList>
    </citation>
    <scope>NUCLEOTIDE SEQUENCE [LARGE SCALE GENOMIC DNA]</scope>
    <source>
        <strain evidence="2 3">UST030701-084</strain>
    </source>
</reference>
<sequence length="390" mass="44013">MKKLFLTVVLSFLAVGVFAQKKVLKEAEKALRKGEIDNAITNATQASQDAETKVDALVLLGDIYQEKFLTGGLTNMEDAQKSFDWYMKAMEVADDKVKEDLMQEAILNPADDTKAMGGSKLGALEAVLLNESNKAMEAEDYERAYKCLKIVTQINSDITKDFFAGYSAENAGMDDEAVAYYKKVIASEEDYDNKSYAYNQVITNLIDNENYDEGLKVLRAAKEEYPEEKLYPQWEVDILIKIDQMDEAIEGLESLIAQGDVEKNIYYMLSYLQWNNEDFDDALVNAKKALEMDPNYPEALYVAGSVVYNQGAELMSKANNEVDDDAKYQELKKQAMDKFKEAQPYFEKAIEADPNDVYSLRPLSTIYDQLGMDDKRDAILDRLDALEGGN</sequence>
<dbReference type="Pfam" id="PF13432">
    <property type="entry name" value="TPR_16"/>
    <property type="match status" value="1"/>
</dbReference>
<dbReference type="OrthoDB" id="739506at2"/>
<evidence type="ECO:0000256" key="1">
    <source>
        <dbReference type="PROSITE-ProRule" id="PRU00339"/>
    </source>
</evidence>
<dbReference type="EMBL" id="LRPC01000028">
    <property type="protein sequence ID" value="KYG73608.1"/>
    <property type="molecule type" value="Genomic_DNA"/>
</dbReference>
<name>A0A150X4G5_9BACT</name>
<comment type="caution">
    <text evidence="2">The sequence shown here is derived from an EMBL/GenBank/DDBJ whole genome shotgun (WGS) entry which is preliminary data.</text>
</comment>
<gene>
    <name evidence="2" type="ORF">AWW68_13030</name>
</gene>
<evidence type="ECO:0000313" key="2">
    <source>
        <dbReference type="EMBL" id="KYG73608.1"/>
    </source>
</evidence>
<dbReference type="SUPFAM" id="SSF48452">
    <property type="entry name" value="TPR-like"/>
    <property type="match status" value="2"/>
</dbReference>
<dbReference type="Gene3D" id="1.25.40.10">
    <property type="entry name" value="Tetratricopeptide repeat domain"/>
    <property type="match status" value="3"/>
</dbReference>
<dbReference type="STRING" id="333140.AWW68_13030"/>
<dbReference type="InterPro" id="IPR011990">
    <property type="entry name" value="TPR-like_helical_dom_sf"/>
</dbReference>
<feature type="repeat" description="TPR" evidence="1">
    <location>
        <begin position="263"/>
        <end position="296"/>
    </location>
</feature>
<dbReference type="AlphaFoldDB" id="A0A150X4G5"/>
<accession>A0A150X4G5</accession>
<evidence type="ECO:0008006" key="4">
    <source>
        <dbReference type="Google" id="ProtNLM"/>
    </source>
</evidence>
<dbReference type="Pfam" id="PF13181">
    <property type="entry name" value="TPR_8"/>
    <property type="match status" value="1"/>
</dbReference>
<dbReference type="PANTHER" id="PTHR12558:SF13">
    <property type="entry name" value="CELL DIVISION CYCLE PROTEIN 27 HOMOLOG"/>
    <property type="match status" value="1"/>
</dbReference>
<evidence type="ECO:0000313" key="3">
    <source>
        <dbReference type="Proteomes" id="UP000075606"/>
    </source>
</evidence>
<dbReference type="PANTHER" id="PTHR12558">
    <property type="entry name" value="CELL DIVISION CYCLE 16,23,27"/>
    <property type="match status" value="1"/>
</dbReference>
<proteinExistence type="predicted"/>
<protein>
    <recommendedName>
        <fullName evidence="4">Tetratricopeptide repeat protein</fullName>
    </recommendedName>
</protein>
<dbReference type="PROSITE" id="PS50005">
    <property type="entry name" value="TPR"/>
    <property type="match status" value="1"/>
</dbReference>
<dbReference type="RefSeq" id="WP_068222122.1">
    <property type="nucleotide sequence ID" value="NZ_CP139724.1"/>
</dbReference>
<dbReference type="InterPro" id="IPR019734">
    <property type="entry name" value="TPR_rpt"/>
</dbReference>
<dbReference type="Proteomes" id="UP000075606">
    <property type="component" value="Unassembled WGS sequence"/>
</dbReference>
<keyword evidence="3" id="KW-1185">Reference proteome</keyword>